<dbReference type="Proteomes" id="UP001497453">
    <property type="component" value="Chromosome 4"/>
</dbReference>
<sequence>MNAVLPQDIVEQIIRRVYPNMILSTGLSRDTQVKTKGSGIMSTIQTSWNVFRCCRSTCHSVTDGMAMAELSYNSLLHVQFPRISSFEIRSFNLPHTEKDELLCYLRTRFPFLTSLSIRDSGISLDELNSLIKSFPCLSSLFLRKGPADSEDSSRLRRSTP</sequence>
<reference evidence="2" key="1">
    <citation type="submission" date="2024-04" db="EMBL/GenBank/DDBJ databases">
        <authorList>
            <person name="Shaw F."/>
            <person name="Minotto A."/>
        </authorList>
    </citation>
    <scope>NUCLEOTIDE SEQUENCE [LARGE SCALE GENOMIC DNA]</scope>
</reference>
<proteinExistence type="predicted"/>
<evidence type="ECO:0000313" key="2">
    <source>
        <dbReference type="Proteomes" id="UP001497453"/>
    </source>
</evidence>
<organism evidence="1 2">
    <name type="scientific">Somion occarium</name>
    <dbReference type="NCBI Taxonomy" id="3059160"/>
    <lineage>
        <taxon>Eukaryota</taxon>
        <taxon>Fungi</taxon>
        <taxon>Dikarya</taxon>
        <taxon>Basidiomycota</taxon>
        <taxon>Agaricomycotina</taxon>
        <taxon>Agaricomycetes</taxon>
        <taxon>Polyporales</taxon>
        <taxon>Cerrenaceae</taxon>
        <taxon>Somion</taxon>
    </lineage>
</organism>
<keyword evidence="2" id="KW-1185">Reference proteome</keyword>
<evidence type="ECO:0000313" key="1">
    <source>
        <dbReference type="EMBL" id="CAL1706510.1"/>
    </source>
</evidence>
<protein>
    <submittedName>
        <fullName evidence="1">Uncharacterized protein</fullName>
    </submittedName>
</protein>
<dbReference type="EMBL" id="OZ037947">
    <property type="protein sequence ID" value="CAL1706510.1"/>
    <property type="molecule type" value="Genomic_DNA"/>
</dbReference>
<accession>A0ABP1DF98</accession>
<name>A0ABP1DF98_9APHY</name>
<dbReference type="InterPro" id="IPR032675">
    <property type="entry name" value="LRR_dom_sf"/>
</dbReference>
<gene>
    <name evidence="1" type="ORF">GFSPODELE1_LOCUS5905</name>
</gene>
<dbReference type="Gene3D" id="3.80.10.10">
    <property type="entry name" value="Ribonuclease Inhibitor"/>
    <property type="match status" value="1"/>
</dbReference>